<name>A0ABN2J4R9_9MICO</name>
<protein>
    <recommendedName>
        <fullName evidence="2">mannosyl-glycoprotein endo-beta-N-acetylglucosaminidase</fullName>
        <ecNumber evidence="2">3.2.1.96</ecNumber>
    </recommendedName>
</protein>
<feature type="signal peptide" evidence="7">
    <location>
        <begin position="1"/>
        <end position="30"/>
    </location>
</feature>
<comment type="catalytic activity">
    <reaction evidence="6">
        <text>an N(4)-(oligosaccharide-(1-&gt;3)-[oligosaccharide-(1-&gt;6)]-beta-D-Man-(1-&gt;4)-beta-D-GlcNAc-(1-&gt;4)-alpha-D-GlcNAc)-L-asparaginyl-[protein] + H2O = an oligosaccharide-(1-&gt;3)-[oligosaccharide-(1-&gt;6)]-beta-D-Man-(1-&gt;4)-D-GlcNAc + N(4)-(N-acetyl-beta-D-glucosaminyl)-L-asparaginyl-[protein]</text>
        <dbReference type="Rhea" id="RHEA:73067"/>
        <dbReference type="Rhea" id="RHEA-COMP:12603"/>
        <dbReference type="Rhea" id="RHEA-COMP:18176"/>
        <dbReference type="ChEBI" id="CHEBI:15377"/>
        <dbReference type="ChEBI" id="CHEBI:132248"/>
        <dbReference type="ChEBI" id="CHEBI:192714"/>
        <dbReference type="ChEBI" id="CHEBI:192715"/>
        <dbReference type="EC" id="3.2.1.96"/>
    </reaction>
</comment>
<evidence type="ECO:0000256" key="1">
    <source>
        <dbReference type="ARBA" id="ARBA00009336"/>
    </source>
</evidence>
<evidence type="ECO:0000256" key="5">
    <source>
        <dbReference type="ARBA" id="ARBA00023295"/>
    </source>
</evidence>
<feature type="domain" description="Endo-beta-N-acetylglucosaminidase EndoS/F2-like TIM-barrel" evidence="8">
    <location>
        <begin position="48"/>
        <end position="281"/>
    </location>
</feature>
<accession>A0ABN2J4R9</accession>
<sequence length="313" mass="34386">MDRRKFVALAATSVAGGAILSATGLAPAQAQEQAASSLPKPRKQLMMGYYRTWGDVVTEQDAHTSMANIPDEVDVVFLSFAVTANDSRLSKAIQHTYIPLLQGQGTKVVNTIFVDKLIDPAYPNTPEGHRALAEHLVTTYVTDIGADGLDVDVERSFTTAQLAQAKGVFTELSTLLGPRADNGTLLIFDTNKSGNEPLLQHAAGLVDYVLVQSYGRNVAGLQATWETFEPWIEPHQYLIGFTFYEHRGQFRTDVTLPMETSRAYAYATWNPEGARKGGIFSYAIDRDGVAPGDDTSHPSDYSWSRELKHVMNR</sequence>
<evidence type="ECO:0000256" key="2">
    <source>
        <dbReference type="ARBA" id="ARBA00012566"/>
    </source>
</evidence>
<organism evidence="9 10">
    <name type="scientific">Isoptericola hypogeus</name>
    <dbReference type="NCBI Taxonomy" id="300179"/>
    <lineage>
        <taxon>Bacteria</taxon>
        <taxon>Bacillati</taxon>
        <taxon>Actinomycetota</taxon>
        <taxon>Actinomycetes</taxon>
        <taxon>Micrococcales</taxon>
        <taxon>Promicromonosporaceae</taxon>
        <taxon>Isoptericola</taxon>
    </lineage>
</organism>
<evidence type="ECO:0000256" key="4">
    <source>
        <dbReference type="ARBA" id="ARBA00022801"/>
    </source>
</evidence>
<dbReference type="SUPFAM" id="SSF51445">
    <property type="entry name" value="(Trans)glycosidases"/>
    <property type="match status" value="1"/>
</dbReference>
<keyword evidence="4" id="KW-0378">Hydrolase</keyword>
<evidence type="ECO:0000256" key="3">
    <source>
        <dbReference type="ARBA" id="ARBA00022729"/>
    </source>
</evidence>
<dbReference type="InterPro" id="IPR057016">
    <property type="entry name" value="EndoS_F2-like_TIM-barrel"/>
</dbReference>
<feature type="chain" id="PRO_5047277028" description="mannosyl-glycoprotein endo-beta-N-acetylglucosaminidase" evidence="7">
    <location>
        <begin position="31"/>
        <end position="313"/>
    </location>
</feature>
<keyword evidence="10" id="KW-1185">Reference proteome</keyword>
<proteinExistence type="inferred from homology"/>
<comment type="caution">
    <text evidence="9">The sequence shown here is derived from an EMBL/GenBank/DDBJ whole genome shotgun (WGS) entry which is preliminary data.</text>
</comment>
<keyword evidence="3 7" id="KW-0732">Signal</keyword>
<evidence type="ECO:0000256" key="7">
    <source>
        <dbReference type="SAM" id="SignalP"/>
    </source>
</evidence>
<dbReference type="PROSITE" id="PS51318">
    <property type="entry name" value="TAT"/>
    <property type="match status" value="1"/>
</dbReference>
<gene>
    <name evidence="9" type="ORF">GCM10009809_12360</name>
</gene>
<dbReference type="Pfam" id="PF23916">
    <property type="entry name" value="TIM-barrel_EndoS"/>
    <property type="match status" value="1"/>
</dbReference>
<dbReference type="RefSeq" id="WP_344246692.1">
    <property type="nucleotide sequence ID" value="NZ_BAAAPM010000003.1"/>
</dbReference>
<comment type="similarity">
    <text evidence="1">Belongs to the glycosyl hydrolase 18 family.</text>
</comment>
<evidence type="ECO:0000259" key="8">
    <source>
        <dbReference type="Pfam" id="PF23916"/>
    </source>
</evidence>
<evidence type="ECO:0000256" key="6">
    <source>
        <dbReference type="ARBA" id="ARBA00034414"/>
    </source>
</evidence>
<dbReference type="InterPro" id="IPR017853">
    <property type="entry name" value="GH"/>
</dbReference>
<dbReference type="EC" id="3.2.1.96" evidence="2"/>
<dbReference type="InterPro" id="IPR006311">
    <property type="entry name" value="TAT_signal"/>
</dbReference>
<dbReference type="Gene3D" id="3.20.20.80">
    <property type="entry name" value="Glycosidases"/>
    <property type="match status" value="1"/>
</dbReference>
<dbReference type="EMBL" id="BAAAPM010000003">
    <property type="protein sequence ID" value="GAA1717982.1"/>
    <property type="molecule type" value="Genomic_DNA"/>
</dbReference>
<reference evidence="9 10" key="1">
    <citation type="journal article" date="2019" name="Int. J. Syst. Evol. Microbiol.">
        <title>The Global Catalogue of Microorganisms (GCM) 10K type strain sequencing project: providing services to taxonomists for standard genome sequencing and annotation.</title>
        <authorList>
            <consortium name="The Broad Institute Genomics Platform"/>
            <consortium name="The Broad Institute Genome Sequencing Center for Infectious Disease"/>
            <person name="Wu L."/>
            <person name="Ma J."/>
        </authorList>
    </citation>
    <scope>NUCLEOTIDE SEQUENCE [LARGE SCALE GENOMIC DNA]</scope>
    <source>
        <strain evidence="9 10">JCM 15589</strain>
    </source>
</reference>
<keyword evidence="5" id="KW-0326">Glycosidase</keyword>
<evidence type="ECO:0000313" key="9">
    <source>
        <dbReference type="EMBL" id="GAA1717982.1"/>
    </source>
</evidence>
<evidence type="ECO:0000313" key="10">
    <source>
        <dbReference type="Proteomes" id="UP001501138"/>
    </source>
</evidence>
<dbReference type="Proteomes" id="UP001501138">
    <property type="component" value="Unassembled WGS sequence"/>
</dbReference>